<keyword evidence="2" id="KW-1185">Reference proteome</keyword>
<dbReference type="Proteomes" id="UP000276215">
    <property type="component" value="Unassembled WGS sequence"/>
</dbReference>
<evidence type="ECO:0000313" key="1">
    <source>
        <dbReference type="EMBL" id="RPA98265.1"/>
    </source>
</evidence>
<evidence type="ECO:0000313" key="2">
    <source>
        <dbReference type="Proteomes" id="UP000276215"/>
    </source>
</evidence>
<name>A0A3N4JJ36_9PEZI</name>
<accession>A0A3N4JJ36</accession>
<dbReference type="EMBL" id="ML120397">
    <property type="protein sequence ID" value="RPA98265.1"/>
    <property type="molecule type" value="Genomic_DNA"/>
</dbReference>
<sequence>MPDLEDNISELSSLSAYPGSPATSSQILLDDQSDISHFNLDDEDDDVNCIMSSWSPSQVLTLIPQKKTKTVNTVLMGMGQTRTASWALGRNQWYY</sequence>
<dbReference type="AlphaFoldDB" id="A0A3N4JJ36"/>
<proteinExistence type="predicted"/>
<organism evidence="1 2">
    <name type="scientific">Choiromyces venosus 120613-1</name>
    <dbReference type="NCBI Taxonomy" id="1336337"/>
    <lineage>
        <taxon>Eukaryota</taxon>
        <taxon>Fungi</taxon>
        <taxon>Dikarya</taxon>
        <taxon>Ascomycota</taxon>
        <taxon>Pezizomycotina</taxon>
        <taxon>Pezizomycetes</taxon>
        <taxon>Pezizales</taxon>
        <taxon>Tuberaceae</taxon>
        <taxon>Choiromyces</taxon>
    </lineage>
</organism>
<protein>
    <submittedName>
        <fullName evidence="1">Uncharacterized protein</fullName>
    </submittedName>
</protein>
<gene>
    <name evidence="1" type="ORF">L873DRAFT_1048152</name>
</gene>
<reference evidence="1 2" key="1">
    <citation type="journal article" date="2018" name="Nat. Ecol. Evol.">
        <title>Pezizomycetes genomes reveal the molecular basis of ectomycorrhizal truffle lifestyle.</title>
        <authorList>
            <person name="Murat C."/>
            <person name="Payen T."/>
            <person name="Noel B."/>
            <person name="Kuo A."/>
            <person name="Morin E."/>
            <person name="Chen J."/>
            <person name="Kohler A."/>
            <person name="Krizsan K."/>
            <person name="Balestrini R."/>
            <person name="Da Silva C."/>
            <person name="Montanini B."/>
            <person name="Hainaut M."/>
            <person name="Levati E."/>
            <person name="Barry K.W."/>
            <person name="Belfiori B."/>
            <person name="Cichocki N."/>
            <person name="Clum A."/>
            <person name="Dockter R.B."/>
            <person name="Fauchery L."/>
            <person name="Guy J."/>
            <person name="Iotti M."/>
            <person name="Le Tacon F."/>
            <person name="Lindquist E.A."/>
            <person name="Lipzen A."/>
            <person name="Malagnac F."/>
            <person name="Mello A."/>
            <person name="Molinier V."/>
            <person name="Miyauchi S."/>
            <person name="Poulain J."/>
            <person name="Riccioni C."/>
            <person name="Rubini A."/>
            <person name="Sitrit Y."/>
            <person name="Splivallo R."/>
            <person name="Traeger S."/>
            <person name="Wang M."/>
            <person name="Zifcakova L."/>
            <person name="Wipf D."/>
            <person name="Zambonelli A."/>
            <person name="Paolocci F."/>
            <person name="Nowrousian M."/>
            <person name="Ottonello S."/>
            <person name="Baldrian P."/>
            <person name="Spatafora J.W."/>
            <person name="Henrissat B."/>
            <person name="Nagy L.G."/>
            <person name="Aury J.M."/>
            <person name="Wincker P."/>
            <person name="Grigoriev I.V."/>
            <person name="Bonfante P."/>
            <person name="Martin F.M."/>
        </authorList>
    </citation>
    <scope>NUCLEOTIDE SEQUENCE [LARGE SCALE GENOMIC DNA]</scope>
    <source>
        <strain evidence="1 2">120613-1</strain>
    </source>
</reference>